<dbReference type="AlphaFoldDB" id="A0A1H9KAV0"/>
<organism evidence="1 2">
    <name type="scientific">Streptomyces radiopugnans</name>
    <dbReference type="NCBI Taxonomy" id="403935"/>
    <lineage>
        <taxon>Bacteria</taxon>
        <taxon>Bacillati</taxon>
        <taxon>Actinomycetota</taxon>
        <taxon>Actinomycetes</taxon>
        <taxon>Kitasatosporales</taxon>
        <taxon>Streptomycetaceae</taxon>
        <taxon>Streptomyces</taxon>
    </lineage>
</organism>
<name>A0A1H9KAV0_9ACTN</name>
<dbReference type="EMBL" id="FOET01000022">
    <property type="protein sequence ID" value="SEQ96239.1"/>
    <property type="molecule type" value="Genomic_DNA"/>
</dbReference>
<reference evidence="1 2" key="1">
    <citation type="submission" date="2016-10" db="EMBL/GenBank/DDBJ databases">
        <authorList>
            <person name="de Groot N.N."/>
        </authorList>
    </citation>
    <scope>NUCLEOTIDE SEQUENCE [LARGE SCALE GENOMIC DNA]</scope>
    <source>
        <strain evidence="1 2">CGMCC 4.3519</strain>
    </source>
</reference>
<sequence length="172" mass="18850">MHELASEVRLAFGLLDLLYRRRLKAKQDAEAVTYSLWADWFEDHNTAATAFAEVLGNDIGRVVAEGSASLLRRAGRVLACSSPVPWPVKQGVYDTVARLPTLHRPLFKGLLGGYHDVYGDLEPTAALALLARLDLPADTPHLAELRSVLAAGHRNHYRSPSAWDSAVRGRTG</sequence>
<dbReference type="RefSeq" id="WP_093663220.1">
    <property type="nucleotide sequence ID" value="NZ_FOET01000022.1"/>
</dbReference>
<protein>
    <submittedName>
        <fullName evidence="1">Uncharacterized protein</fullName>
    </submittedName>
</protein>
<keyword evidence="2" id="KW-1185">Reference proteome</keyword>
<dbReference type="STRING" id="403935.SAMN05216481_12222"/>
<accession>A0A1H9KAV0</accession>
<evidence type="ECO:0000313" key="1">
    <source>
        <dbReference type="EMBL" id="SEQ96239.1"/>
    </source>
</evidence>
<evidence type="ECO:0000313" key="2">
    <source>
        <dbReference type="Proteomes" id="UP000199055"/>
    </source>
</evidence>
<proteinExistence type="predicted"/>
<dbReference type="Proteomes" id="UP000199055">
    <property type="component" value="Unassembled WGS sequence"/>
</dbReference>
<gene>
    <name evidence="1" type="ORF">SAMN05216481_12222</name>
</gene>